<evidence type="ECO:0000313" key="3">
    <source>
        <dbReference type="EMBL" id="EPX80070.1"/>
    </source>
</evidence>
<accession>S9RPU0</accession>
<keyword evidence="1" id="KW-0732">Signal</keyword>
<name>S9RPU0_9RHOB</name>
<dbReference type="PATRIC" id="fig|1123360.3.peg.1395"/>
<dbReference type="HOGENOM" id="CLU_481290_0_0_5"/>
<dbReference type="InterPro" id="IPR036365">
    <property type="entry name" value="PGBD-like_sf"/>
</dbReference>
<dbReference type="InterPro" id="IPR036366">
    <property type="entry name" value="PGBDSf"/>
</dbReference>
<dbReference type="Gene3D" id="1.10.101.10">
    <property type="entry name" value="PGBD-like superfamily/PGBD"/>
    <property type="match status" value="1"/>
</dbReference>
<dbReference type="InterPro" id="IPR009003">
    <property type="entry name" value="Peptidase_S1_PA"/>
</dbReference>
<dbReference type="Proteomes" id="UP000015351">
    <property type="component" value="Unassembled WGS sequence"/>
</dbReference>
<dbReference type="Pfam" id="PF13365">
    <property type="entry name" value="Trypsin_2"/>
    <property type="match status" value="1"/>
</dbReference>
<sequence length="566" mass="60760">MSRSVFAALLLTASSVAFPAFSQSWVQVEALPDLRTAQERARAYGAELKDVNGFRLRSGWYALALGPYSETEAEAKLRQLRGAGIIPRDSYVSDNGPYTQQFWPIGGSVTQPPAPEAVAPQALPAPVELDETPREARANEALLSRDQKKELQVALQWFGHYNAAIDGSFGRGTRNSMGEWQSRNGYDVTGILTTRQRKVLMDNYTGALAALGLGQVKESKAGLEITMPIGLVEFDKYEYPFVQYAEKDGSGVQVLLISQAGDNDTLYGLYEIMQTLEIVPVEGERSRNRNSFTLTGQNDEIHSYSYARAEGGYVKGFTLVYPPAKATDMARVIEIMQDSLVVTEGALSPDLSDASAQSIDLLSGLDVRQPKLSRSGFYVDGRGHVLTTAQAVAACGRITLDGTYEANVTATGNGLALLEPTTSLVPINYARLATTIGRLRAPVAVAGYSYEGALDAPTMTYGTLEDLKGLGGEAELKRLDLEALLGDVGGPVMDMTGAVTGMLVDHYVTGKALPASVRFALKSSELATFLSENGMVAAASDSTTQLDPEDLAVLGSDMTVLVGCWE</sequence>
<organism evidence="3 4">
    <name type="scientific">Litoreibacter arenae DSM 19593</name>
    <dbReference type="NCBI Taxonomy" id="1123360"/>
    <lineage>
        <taxon>Bacteria</taxon>
        <taxon>Pseudomonadati</taxon>
        <taxon>Pseudomonadota</taxon>
        <taxon>Alphaproteobacteria</taxon>
        <taxon>Rhodobacterales</taxon>
        <taxon>Roseobacteraceae</taxon>
        <taxon>Litoreibacter</taxon>
    </lineage>
</organism>
<proteinExistence type="predicted"/>
<dbReference type="EMBL" id="AONI01000009">
    <property type="protein sequence ID" value="EPX80070.1"/>
    <property type="molecule type" value="Genomic_DNA"/>
</dbReference>
<dbReference type="Pfam" id="PF01471">
    <property type="entry name" value="PG_binding_1"/>
    <property type="match status" value="1"/>
</dbReference>
<dbReference type="SUPFAM" id="SSF47090">
    <property type="entry name" value="PGBD-like"/>
    <property type="match status" value="1"/>
</dbReference>
<comment type="caution">
    <text evidence="3">The sequence shown here is derived from an EMBL/GenBank/DDBJ whole genome shotgun (WGS) entry which is preliminary data.</text>
</comment>
<dbReference type="RefSeq" id="WP_021099976.1">
    <property type="nucleotide sequence ID" value="NZ_KE557306.1"/>
</dbReference>
<protein>
    <recommendedName>
        <fullName evidence="2">Peptidoglycan binding-like domain-containing protein</fullName>
    </recommendedName>
</protein>
<dbReference type="AlphaFoldDB" id="S9RPU0"/>
<evidence type="ECO:0000256" key="1">
    <source>
        <dbReference type="SAM" id="SignalP"/>
    </source>
</evidence>
<evidence type="ECO:0000313" key="4">
    <source>
        <dbReference type="Proteomes" id="UP000015351"/>
    </source>
</evidence>
<feature type="signal peptide" evidence="1">
    <location>
        <begin position="1"/>
        <end position="19"/>
    </location>
</feature>
<dbReference type="SUPFAM" id="SSF50494">
    <property type="entry name" value="Trypsin-like serine proteases"/>
    <property type="match status" value="1"/>
</dbReference>
<keyword evidence="4" id="KW-1185">Reference proteome</keyword>
<feature type="domain" description="Peptidoglycan binding-like" evidence="2">
    <location>
        <begin position="147"/>
        <end position="200"/>
    </location>
</feature>
<feature type="chain" id="PRO_5004555954" description="Peptidoglycan binding-like domain-containing protein" evidence="1">
    <location>
        <begin position="20"/>
        <end position="566"/>
    </location>
</feature>
<reference evidence="4" key="1">
    <citation type="journal article" date="2013" name="Stand. Genomic Sci.">
        <title>Genome sequence of the Litoreibacter arenae type strain (DSM 19593(T)), a member of the Roseobacter clade isolated from sea sand.</title>
        <authorList>
            <person name="Riedel T."/>
            <person name="Fiebig A."/>
            <person name="Petersen J."/>
            <person name="Gronow S."/>
            <person name="Kyrpides N.C."/>
            <person name="Goker M."/>
            <person name="Klenk H.P."/>
        </authorList>
    </citation>
    <scope>NUCLEOTIDE SEQUENCE [LARGE SCALE GENOMIC DNA]</scope>
    <source>
        <strain evidence="4">DSM 19593</strain>
    </source>
</reference>
<dbReference type="InterPro" id="IPR002477">
    <property type="entry name" value="Peptidoglycan-bd-like"/>
</dbReference>
<dbReference type="OrthoDB" id="6810892at2"/>
<dbReference type="eggNOG" id="COG3409">
    <property type="taxonomic scope" value="Bacteria"/>
</dbReference>
<dbReference type="STRING" id="1123360.thalar_01406"/>
<evidence type="ECO:0000259" key="2">
    <source>
        <dbReference type="Pfam" id="PF01471"/>
    </source>
</evidence>
<dbReference type="eggNOG" id="COG0265">
    <property type="taxonomic scope" value="Bacteria"/>
</dbReference>
<gene>
    <name evidence="3" type="ORF">thalar_01406</name>
</gene>
<dbReference type="Gene3D" id="2.40.10.120">
    <property type="match status" value="1"/>
</dbReference>